<dbReference type="EMBL" id="JAMXQV010000016">
    <property type="protein sequence ID" value="MCR6486698.1"/>
    <property type="molecule type" value="Genomic_DNA"/>
</dbReference>
<proteinExistence type="predicted"/>
<dbReference type="InterPro" id="IPR032710">
    <property type="entry name" value="NTF2-like_dom_sf"/>
</dbReference>
<protein>
    <submittedName>
        <fullName evidence="1">Ester cyclase</fullName>
    </submittedName>
</protein>
<keyword evidence="2" id="KW-1185">Reference proteome</keyword>
<dbReference type="InterPro" id="IPR009959">
    <property type="entry name" value="Cyclase_SnoaL-like"/>
</dbReference>
<sequence>MTTMLDRVTDAWTKAWGDGDTASFEALAGDGYVRHSKSGEEHLPDVLRHIEQQHAAFSGFGIRILSAIEDGNLVAIHWESTGTHTGEFMGVPPTGRTVTVSGASFVRYRDGKITSESVVWDPRELLSAVGIWHLGHHHV</sequence>
<gene>
    <name evidence="1" type="ORF">M8542_28115</name>
</gene>
<dbReference type="RefSeq" id="WP_257923273.1">
    <property type="nucleotide sequence ID" value="NZ_JAMXQV010000016.1"/>
</dbReference>
<comment type="caution">
    <text evidence="1">The sequence shown here is derived from an EMBL/GenBank/DDBJ whole genome shotgun (WGS) entry which is preliminary data.</text>
</comment>
<dbReference type="Gene3D" id="3.10.450.50">
    <property type="match status" value="1"/>
</dbReference>
<evidence type="ECO:0000313" key="1">
    <source>
        <dbReference type="EMBL" id="MCR6486698.1"/>
    </source>
</evidence>
<dbReference type="PANTHER" id="PTHR38436:SF1">
    <property type="entry name" value="ESTER CYCLASE"/>
    <property type="match status" value="1"/>
</dbReference>
<organism evidence="1 2">
    <name type="scientific">Amycolatopsis iheyensis</name>
    <dbReference type="NCBI Taxonomy" id="2945988"/>
    <lineage>
        <taxon>Bacteria</taxon>
        <taxon>Bacillati</taxon>
        <taxon>Actinomycetota</taxon>
        <taxon>Actinomycetes</taxon>
        <taxon>Pseudonocardiales</taxon>
        <taxon>Pseudonocardiaceae</taxon>
        <taxon>Amycolatopsis</taxon>
    </lineage>
</organism>
<dbReference type="AlphaFoldDB" id="A0A9X2SM06"/>
<dbReference type="GO" id="GO:0030638">
    <property type="term" value="P:polyketide metabolic process"/>
    <property type="evidence" value="ECO:0007669"/>
    <property type="project" value="InterPro"/>
</dbReference>
<dbReference type="PANTHER" id="PTHR38436">
    <property type="entry name" value="POLYKETIDE CYCLASE SNOAL-LIKE DOMAIN"/>
    <property type="match status" value="1"/>
</dbReference>
<dbReference type="SUPFAM" id="SSF54427">
    <property type="entry name" value="NTF2-like"/>
    <property type="match status" value="1"/>
</dbReference>
<name>A0A9X2SM06_9PSEU</name>
<dbReference type="Proteomes" id="UP001144096">
    <property type="component" value="Unassembled WGS sequence"/>
</dbReference>
<accession>A0A9X2SM06</accession>
<dbReference type="Pfam" id="PF07366">
    <property type="entry name" value="SnoaL"/>
    <property type="match status" value="1"/>
</dbReference>
<evidence type="ECO:0000313" key="2">
    <source>
        <dbReference type="Proteomes" id="UP001144096"/>
    </source>
</evidence>
<reference evidence="1" key="1">
    <citation type="submission" date="2022-06" db="EMBL/GenBank/DDBJ databases">
        <title>Amycolatopsis iheyaensis sp. nov., a new species of the genus Amycolatopsis isolated from soil in Iheya island, Japan.</title>
        <authorList>
            <person name="Ngamcharungchit C."/>
            <person name="Kanto H."/>
            <person name="Take A."/>
            <person name="Intra B."/>
            <person name="Matsumoto A."/>
            <person name="Panbangred W."/>
            <person name="Inahashi Y."/>
        </authorList>
    </citation>
    <scope>NUCLEOTIDE SEQUENCE</scope>
    <source>
        <strain evidence="1">OK19-0408</strain>
    </source>
</reference>